<protein>
    <submittedName>
        <fullName evidence="4">Ubiquitin-protein ligase E3A</fullName>
    </submittedName>
</protein>
<sequence length="102" mass="11523">MPRRRLTEAEREASRERIRQLDAERKRRRRLPQSGLEQDHDGHTQSEHGQVMQKTNPEPAVGRDSEQPSTSGYGNQSSSGKNKENYDSNTTSSTCTAVVINI</sequence>
<feature type="compositionally biased region" description="Basic and acidic residues" evidence="1">
    <location>
        <begin position="37"/>
        <end position="46"/>
    </location>
</feature>
<evidence type="ECO:0000256" key="1">
    <source>
        <dbReference type="SAM" id="MobiDB-lite"/>
    </source>
</evidence>
<evidence type="ECO:0000313" key="3">
    <source>
        <dbReference type="Proteomes" id="UP000271098"/>
    </source>
</evidence>
<feature type="compositionally biased region" description="Polar residues" evidence="1">
    <location>
        <begin position="87"/>
        <end position="96"/>
    </location>
</feature>
<proteinExistence type="predicted"/>
<dbReference type="AlphaFoldDB" id="A0A183E355"/>
<feature type="region of interest" description="Disordered" evidence="1">
    <location>
        <begin position="1"/>
        <end position="102"/>
    </location>
</feature>
<keyword evidence="3" id="KW-1185">Reference proteome</keyword>
<evidence type="ECO:0000313" key="4">
    <source>
        <dbReference type="WBParaSite" id="GPUH_0001541701-mRNA-1"/>
    </source>
</evidence>
<dbReference type="EMBL" id="UYRT01082381">
    <property type="protein sequence ID" value="VDN25916.1"/>
    <property type="molecule type" value="Genomic_DNA"/>
</dbReference>
<dbReference type="Proteomes" id="UP000271098">
    <property type="component" value="Unassembled WGS sequence"/>
</dbReference>
<evidence type="ECO:0000313" key="2">
    <source>
        <dbReference type="EMBL" id="VDN25916.1"/>
    </source>
</evidence>
<organism evidence="4">
    <name type="scientific">Gongylonema pulchrum</name>
    <dbReference type="NCBI Taxonomy" id="637853"/>
    <lineage>
        <taxon>Eukaryota</taxon>
        <taxon>Metazoa</taxon>
        <taxon>Ecdysozoa</taxon>
        <taxon>Nematoda</taxon>
        <taxon>Chromadorea</taxon>
        <taxon>Rhabditida</taxon>
        <taxon>Spirurina</taxon>
        <taxon>Spiruromorpha</taxon>
        <taxon>Spiruroidea</taxon>
        <taxon>Gongylonematidae</taxon>
        <taxon>Gongylonema</taxon>
    </lineage>
</organism>
<name>A0A183E355_9BILA</name>
<reference evidence="2 3" key="2">
    <citation type="submission" date="2018-11" db="EMBL/GenBank/DDBJ databases">
        <authorList>
            <consortium name="Pathogen Informatics"/>
        </authorList>
    </citation>
    <scope>NUCLEOTIDE SEQUENCE [LARGE SCALE GENOMIC DNA]</scope>
</reference>
<dbReference type="WBParaSite" id="GPUH_0001541701-mRNA-1">
    <property type="protein sequence ID" value="GPUH_0001541701-mRNA-1"/>
    <property type="gene ID" value="GPUH_0001541701"/>
</dbReference>
<reference evidence="4" key="1">
    <citation type="submission" date="2016-06" db="UniProtKB">
        <authorList>
            <consortium name="WormBaseParasite"/>
        </authorList>
    </citation>
    <scope>IDENTIFICATION</scope>
</reference>
<feature type="compositionally biased region" description="Basic and acidic residues" evidence="1">
    <location>
        <begin position="1"/>
        <end position="25"/>
    </location>
</feature>
<accession>A0A183E355</accession>
<gene>
    <name evidence="2" type="ORF">GPUH_LOCUS15395</name>
</gene>
<feature type="compositionally biased region" description="Polar residues" evidence="1">
    <location>
        <begin position="67"/>
        <end position="80"/>
    </location>
</feature>